<name>A0A915L8Q9_ROMCU</name>
<evidence type="ECO:0000313" key="1">
    <source>
        <dbReference type="Proteomes" id="UP000887565"/>
    </source>
</evidence>
<keyword evidence="1" id="KW-1185">Reference proteome</keyword>
<sequence length="213" mass="24041">MPKGQGNLALALIFAPVGTNNRNPLLLFYVLQIYFDNVPLCRPKQFDRDFDGLGLCPPFLIEKTAPAYLTRISLPYSCVMGFFPGNRSIDCTEAGRDSFFLFLMLRSAEYGGFRGKSMTSVDDDWLSLWMRSNSKLRPRIDLPFLSAIFLLFRCGADCTSNDICFFIIFIICLFMRVADERTLPSTPPPLPSTIAAFFDVGDATREDAWLILL</sequence>
<protein>
    <submittedName>
        <fullName evidence="2">Uncharacterized protein</fullName>
    </submittedName>
</protein>
<dbReference type="WBParaSite" id="nRc.2.0.1.t47505-RA">
    <property type="protein sequence ID" value="nRc.2.0.1.t47505-RA"/>
    <property type="gene ID" value="nRc.2.0.1.g47505"/>
</dbReference>
<accession>A0A915L8Q9</accession>
<dbReference type="AlphaFoldDB" id="A0A915L8Q9"/>
<organism evidence="1 2">
    <name type="scientific">Romanomermis culicivorax</name>
    <name type="common">Nematode worm</name>
    <dbReference type="NCBI Taxonomy" id="13658"/>
    <lineage>
        <taxon>Eukaryota</taxon>
        <taxon>Metazoa</taxon>
        <taxon>Ecdysozoa</taxon>
        <taxon>Nematoda</taxon>
        <taxon>Enoplea</taxon>
        <taxon>Dorylaimia</taxon>
        <taxon>Mermithida</taxon>
        <taxon>Mermithoidea</taxon>
        <taxon>Mermithidae</taxon>
        <taxon>Romanomermis</taxon>
    </lineage>
</organism>
<reference evidence="2" key="1">
    <citation type="submission" date="2022-11" db="UniProtKB">
        <authorList>
            <consortium name="WormBaseParasite"/>
        </authorList>
    </citation>
    <scope>IDENTIFICATION</scope>
</reference>
<evidence type="ECO:0000313" key="2">
    <source>
        <dbReference type="WBParaSite" id="nRc.2.0.1.t47505-RA"/>
    </source>
</evidence>
<proteinExistence type="predicted"/>
<dbReference type="Proteomes" id="UP000887565">
    <property type="component" value="Unplaced"/>
</dbReference>